<dbReference type="InterPro" id="IPR043502">
    <property type="entry name" value="DNA/RNA_pol_sf"/>
</dbReference>
<gene>
    <name evidence="2" type="ORF">OGM63_23965</name>
</gene>
<dbReference type="PANTHER" id="PTHR34047">
    <property type="entry name" value="NUCLEAR INTRON MATURASE 1, MITOCHONDRIAL-RELATED"/>
    <property type="match status" value="1"/>
</dbReference>
<dbReference type="Pfam" id="PF00078">
    <property type="entry name" value="RVT_1"/>
    <property type="match status" value="1"/>
</dbReference>
<dbReference type="Proteomes" id="UP001526143">
    <property type="component" value="Unassembled WGS sequence"/>
</dbReference>
<dbReference type="InterPro" id="IPR013597">
    <property type="entry name" value="Mat_intron_G2"/>
</dbReference>
<dbReference type="InterPro" id="IPR013087">
    <property type="entry name" value="Znf_C2H2_type"/>
</dbReference>
<evidence type="ECO:0000259" key="1">
    <source>
        <dbReference type="PROSITE" id="PS50878"/>
    </source>
</evidence>
<dbReference type="PANTHER" id="PTHR34047:SF8">
    <property type="entry name" value="PROTEIN YKFC"/>
    <property type="match status" value="1"/>
</dbReference>
<dbReference type="EMBL" id="JAOWRF010000339">
    <property type="protein sequence ID" value="MCV3216530.1"/>
    <property type="molecule type" value="Genomic_DNA"/>
</dbReference>
<feature type="non-terminal residue" evidence="2">
    <location>
        <position position="1"/>
    </location>
</feature>
<organism evidence="2 3">
    <name type="scientific">Plectonema radiosum NIES-515</name>
    <dbReference type="NCBI Taxonomy" id="2986073"/>
    <lineage>
        <taxon>Bacteria</taxon>
        <taxon>Bacillati</taxon>
        <taxon>Cyanobacteriota</taxon>
        <taxon>Cyanophyceae</taxon>
        <taxon>Oscillatoriophycideae</taxon>
        <taxon>Oscillatoriales</taxon>
        <taxon>Microcoleaceae</taxon>
        <taxon>Plectonema</taxon>
    </lineage>
</organism>
<dbReference type="RefSeq" id="WP_263748185.1">
    <property type="nucleotide sequence ID" value="NZ_JAOWRF010000339.1"/>
</dbReference>
<feature type="domain" description="Reverse transcriptase" evidence="1">
    <location>
        <begin position="1"/>
        <end position="170"/>
    </location>
</feature>
<dbReference type="CDD" id="cd00085">
    <property type="entry name" value="HNHc"/>
    <property type="match status" value="1"/>
</dbReference>
<name>A0ABT3B580_9CYAN</name>
<dbReference type="PROSITE" id="PS00028">
    <property type="entry name" value="ZINC_FINGER_C2H2_1"/>
    <property type="match status" value="1"/>
</dbReference>
<comment type="caution">
    <text evidence="2">The sequence shown here is derived from an EMBL/GenBank/DDBJ whole genome shotgun (WGS) entry which is preliminary data.</text>
</comment>
<evidence type="ECO:0000313" key="3">
    <source>
        <dbReference type="Proteomes" id="UP001526143"/>
    </source>
</evidence>
<keyword evidence="3" id="KW-1185">Reference proteome</keyword>
<dbReference type="Pfam" id="PF08388">
    <property type="entry name" value="GIIM"/>
    <property type="match status" value="1"/>
</dbReference>
<dbReference type="GO" id="GO:0003964">
    <property type="term" value="F:RNA-directed DNA polymerase activity"/>
    <property type="evidence" value="ECO:0007669"/>
    <property type="project" value="UniProtKB-KW"/>
</dbReference>
<keyword evidence="2" id="KW-0695">RNA-directed DNA polymerase</keyword>
<dbReference type="InterPro" id="IPR000477">
    <property type="entry name" value="RT_dom"/>
</dbReference>
<evidence type="ECO:0000313" key="2">
    <source>
        <dbReference type="EMBL" id="MCV3216530.1"/>
    </source>
</evidence>
<dbReference type="SUPFAM" id="SSF56672">
    <property type="entry name" value="DNA/RNA polymerases"/>
    <property type="match status" value="1"/>
</dbReference>
<dbReference type="PROSITE" id="PS50878">
    <property type="entry name" value="RT_POL"/>
    <property type="match status" value="1"/>
</dbReference>
<protein>
    <submittedName>
        <fullName evidence="2">Reverse transcriptase domain-containing protein</fullName>
    </submittedName>
</protein>
<sequence length="361" mass="41061">DAQKNLFLNLSSKANGINKRVIQLDIEKCFDRISHTTIMENLIAPKGIKSGIFRCLKAGINPEFPSQGTPQGGVVSPLLANIALNGIESIHQYHVNSGQRVTVNTSEKDITEPSIRYADDMVIILRPEDDAKEILAHICQFLANRGMKLSEKKTKLTAATDGFDFLGWHISVQSNGKFRCTPSVENFKKFRQKVKTIVNNSNYGSKVKALKLAPIVRGWRNYHKFCKMDGSKFSLWHTSYRTYKVFNKETKLDRYSTKKLIDKAFPSVPYSENKHTNVKGNKSPYDGDMAYWSERNSKLYDGETSKALKRQNHTCGHCGMKCISDERVHLHHRDGNHNNWKVKNLVAIHESCHDYTHMSKG</sequence>
<dbReference type="InterPro" id="IPR051083">
    <property type="entry name" value="GrpII_Intron_Splice-Mob/Def"/>
</dbReference>
<dbReference type="CDD" id="cd01651">
    <property type="entry name" value="RT_G2_intron"/>
    <property type="match status" value="1"/>
</dbReference>
<dbReference type="InterPro" id="IPR003615">
    <property type="entry name" value="HNH_nuc"/>
</dbReference>
<keyword evidence="2" id="KW-0548">Nucleotidyltransferase</keyword>
<proteinExistence type="predicted"/>
<reference evidence="2 3" key="1">
    <citation type="submission" date="2022-10" db="EMBL/GenBank/DDBJ databases">
        <title>Identification of biosynthetic pathway for the production of the potent trypsin inhibitor radiosumin.</title>
        <authorList>
            <person name="Fewer D.P."/>
            <person name="Delbaje E."/>
            <person name="Ouyang X."/>
            <person name="Agostino P.D."/>
            <person name="Wahlsten M."/>
            <person name="Jokela J."/>
            <person name="Permi P."/>
            <person name="Haapaniemi E."/>
            <person name="Koistinen H."/>
        </authorList>
    </citation>
    <scope>NUCLEOTIDE SEQUENCE [LARGE SCALE GENOMIC DNA]</scope>
    <source>
        <strain evidence="2 3">NIES-515</strain>
    </source>
</reference>
<keyword evidence="2" id="KW-0808">Transferase</keyword>
<accession>A0ABT3B580</accession>